<dbReference type="RefSeq" id="WP_331811156.1">
    <property type="nucleotide sequence ID" value="NZ_JAZHOU010000008.1"/>
</dbReference>
<gene>
    <name evidence="3" type="ORF">V1468_15665</name>
</gene>
<sequence>MQFKIITKHKLPFFVALGLMTVLTSCGSFQYVGYDNDGIYSSEDYNTTDVEQPVATTSSNDSEYYKNYFADTSAQLEAVIEDNEIFTDIDSYEGNYLEKAQDTIEERPVYGGWGQNNESITINIIDNGWYGWNDPWLWNVGWGYGWNNWGWGRPWRWNYGWNYGYGWNNWGWNAGWGYGWNNWGWGPGWGYGWNNWGWNGYYRGNRYAYNAGRRGSVINNSYLNRASRSSSALSRRNYSTSRLSRSATRSSASRSNSAIRTSRNGTVRNSSSSRISRPNTNRSSRAIRSTRSSRSSSGTIRSSRSSRSSSGTIRSSRSSRSSSGSVRSSRSSSSRSSGSVRSSGSSRSSSSGSRSGGSSSRRGRG</sequence>
<evidence type="ECO:0000313" key="3">
    <source>
        <dbReference type="EMBL" id="MEF3080453.1"/>
    </source>
</evidence>
<accession>A0ABU7WAE1</accession>
<keyword evidence="2" id="KW-0732">Signal</keyword>
<evidence type="ECO:0008006" key="5">
    <source>
        <dbReference type="Google" id="ProtNLM"/>
    </source>
</evidence>
<dbReference type="EMBL" id="JAZHOU010000008">
    <property type="protein sequence ID" value="MEF3080453.1"/>
    <property type="molecule type" value="Genomic_DNA"/>
</dbReference>
<reference evidence="3 4" key="1">
    <citation type="submission" date="2024-02" db="EMBL/GenBank/DDBJ databases">
        <title>Winogradskyella poriferorum JCM 12885.</title>
        <authorList>
            <person name="Zhang D.-F."/>
            <person name="Fu Z.-Y."/>
        </authorList>
    </citation>
    <scope>NUCLEOTIDE SEQUENCE [LARGE SCALE GENOMIC DNA]</scope>
    <source>
        <strain evidence="3 4">JCM 12885</strain>
    </source>
</reference>
<proteinExistence type="predicted"/>
<organism evidence="3 4">
    <name type="scientific">Winogradskyella poriferorum</name>
    <dbReference type="NCBI Taxonomy" id="307627"/>
    <lineage>
        <taxon>Bacteria</taxon>
        <taxon>Pseudomonadati</taxon>
        <taxon>Bacteroidota</taxon>
        <taxon>Flavobacteriia</taxon>
        <taxon>Flavobacteriales</taxon>
        <taxon>Flavobacteriaceae</taxon>
        <taxon>Winogradskyella</taxon>
    </lineage>
</organism>
<feature type="region of interest" description="Disordered" evidence="1">
    <location>
        <begin position="233"/>
        <end position="365"/>
    </location>
</feature>
<evidence type="ECO:0000313" key="4">
    <source>
        <dbReference type="Proteomes" id="UP001356704"/>
    </source>
</evidence>
<keyword evidence="4" id="KW-1185">Reference proteome</keyword>
<evidence type="ECO:0000256" key="2">
    <source>
        <dbReference type="SAM" id="SignalP"/>
    </source>
</evidence>
<protein>
    <recommendedName>
        <fullName evidence="5">Vitellogenin II</fullName>
    </recommendedName>
</protein>
<evidence type="ECO:0000256" key="1">
    <source>
        <dbReference type="SAM" id="MobiDB-lite"/>
    </source>
</evidence>
<feature type="chain" id="PRO_5046827309" description="Vitellogenin II" evidence="2">
    <location>
        <begin position="31"/>
        <end position="365"/>
    </location>
</feature>
<feature type="signal peptide" evidence="2">
    <location>
        <begin position="1"/>
        <end position="30"/>
    </location>
</feature>
<name>A0ABU7WAE1_9FLAO</name>
<dbReference type="PROSITE" id="PS51257">
    <property type="entry name" value="PROKAR_LIPOPROTEIN"/>
    <property type="match status" value="1"/>
</dbReference>
<dbReference type="Proteomes" id="UP001356704">
    <property type="component" value="Unassembled WGS sequence"/>
</dbReference>
<comment type="caution">
    <text evidence="3">The sequence shown here is derived from an EMBL/GenBank/DDBJ whole genome shotgun (WGS) entry which is preliminary data.</text>
</comment>